<accession>A0ABC9FA43</accession>
<reference evidence="5" key="1">
    <citation type="submission" date="2024-06" db="EMBL/GenBank/DDBJ databases">
        <authorList>
            <person name="Ryan C."/>
        </authorList>
    </citation>
    <scope>NUCLEOTIDE SEQUENCE [LARGE SCALE GENOMIC DNA]</scope>
</reference>
<keyword evidence="5" id="KW-1185">Reference proteome</keyword>
<dbReference type="Gene3D" id="2.60.210.10">
    <property type="entry name" value="Apoptosis, Tumor Necrosis Factor Receptor Associated Protein 2, Chain A"/>
    <property type="match status" value="2"/>
</dbReference>
<evidence type="ECO:0000313" key="5">
    <source>
        <dbReference type="Proteomes" id="UP001497457"/>
    </source>
</evidence>
<protein>
    <recommendedName>
        <fullName evidence="2">MATH domain-containing protein</fullName>
    </recommendedName>
</protein>
<evidence type="ECO:0000313" key="3">
    <source>
        <dbReference type="EMBL" id="CAL5061200.1"/>
    </source>
</evidence>
<dbReference type="EMBL" id="OZ075115">
    <property type="protein sequence ID" value="CAL5061200.1"/>
    <property type="molecule type" value="Genomic_DNA"/>
</dbReference>
<dbReference type="PANTHER" id="PTHR46162:SF2">
    <property type="entry name" value="ANKYRIN REPEAT-CONTAINING PROTEIN-RELATED"/>
    <property type="match status" value="1"/>
</dbReference>
<dbReference type="InterPro" id="IPR002083">
    <property type="entry name" value="MATH/TRAF_dom"/>
</dbReference>
<feature type="domain" description="MATH" evidence="2">
    <location>
        <begin position="63"/>
        <end position="195"/>
    </location>
</feature>
<gene>
    <name evidence="4" type="ORF">URODEC1_LOCUS103322</name>
    <name evidence="3" type="ORF">URODEC1_LOCUS97574</name>
</gene>
<evidence type="ECO:0000259" key="2">
    <source>
        <dbReference type="PROSITE" id="PS50144"/>
    </source>
</evidence>
<dbReference type="InterPro" id="IPR008974">
    <property type="entry name" value="TRAF-like"/>
</dbReference>
<feature type="region of interest" description="Disordered" evidence="1">
    <location>
        <begin position="1"/>
        <end position="36"/>
    </location>
</feature>
<dbReference type="Pfam" id="PF22486">
    <property type="entry name" value="MATH_2"/>
    <property type="match status" value="2"/>
</dbReference>
<feature type="domain" description="MATH" evidence="2">
    <location>
        <begin position="236"/>
        <end position="354"/>
    </location>
</feature>
<sequence>MAAGDSPSTAASTSDRSSGGRGHDSKRTNCNTEERPNALSLEGERTDSTGLEHFCEAIQNVPLFDFIWTIEGFSLLPKLGRHFSDTFDAKGLKWGLFLKPWCIRDDTRYPSLTLYLEDWHGDLEKSDDLTISYRITMFNQGGCGEDKQYTDTVDGVFARQLDRRWSSINLLSYDMFLDPSYGFLVNDTCAFGVEIVGVVPTRRCYLDSTCFLINDTSTYGAQIVGIDPTPQRPLKSSKFRWTIRELSTEQHVTPRICKKFSSDGYDWIVSVLVGSSHLQIYVRLSLSHMFCQLFGRTNIRLINQLNGKHIEKSYCGIFHADIYHGCADVVPLHTFFDEEEGFLVQDCCIVEVEVAVLSERPRQQVLNIAAR</sequence>
<dbReference type="Proteomes" id="UP001497457">
    <property type="component" value="Chromosome 6rd"/>
</dbReference>
<dbReference type="PANTHER" id="PTHR46162">
    <property type="entry name" value="TRAF-LIKE FAMILY PROTEIN"/>
    <property type="match status" value="1"/>
</dbReference>
<evidence type="ECO:0000256" key="1">
    <source>
        <dbReference type="SAM" id="MobiDB-lite"/>
    </source>
</evidence>
<evidence type="ECO:0000313" key="4">
    <source>
        <dbReference type="EMBL" id="CAL5071334.1"/>
    </source>
</evidence>
<dbReference type="PROSITE" id="PS50144">
    <property type="entry name" value="MATH"/>
    <property type="match status" value="2"/>
</dbReference>
<dbReference type="SUPFAM" id="SSF49599">
    <property type="entry name" value="TRAF domain-like"/>
    <property type="match status" value="2"/>
</dbReference>
<organism evidence="4 5">
    <name type="scientific">Urochloa decumbens</name>
    <dbReference type="NCBI Taxonomy" id="240449"/>
    <lineage>
        <taxon>Eukaryota</taxon>
        <taxon>Viridiplantae</taxon>
        <taxon>Streptophyta</taxon>
        <taxon>Embryophyta</taxon>
        <taxon>Tracheophyta</taxon>
        <taxon>Spermatophyta</taxon>
        <taxon>Magnoliopsida</taxon>
        <taxon>Liliopsida</taxon>
        <taxon>Poales</taxon>
        <taxon>Poaceae</taxon>
        <taxon>PACMAD clade</taxon>
        <taxon>Panicoideae</taxon>
        <taxon>Panicodae</taxon>
        <taxon>Paniceae</taxon>
        <taxon>Melinidinae</taxon>
        <taxon>Urochloa</taxon>
    </lineage>
</organism>
<feature type="compositionally biased region" description="Low complexity" evidence="1">
    <location>
        <begin position="1"/>
        <end position="17"/>
    </location>
</feature>
<proteinExistence type="predicted"/>
<dbReference type="CDD" id="cd00121">
    <property type="entry name" value="MATH"/>
    <property type="match status" value="2"/>
</dbReference>
<dbReference type="AlphaFoldDB" id="A0ABC9FA43"/>
<feature type="compositionally biased region" description="Basic and acidic residues" evidence="1">
    <location>
        <begin position="21"/>
        <end position="36"/>
    </location>
</feature>
<dbReference type="EMBL" id="OZ075116">
    <property type="protein sequence ID" value="CAL5071334.1"/>
    <property type="molecule type" value="Genomic_DNA"/>
</dbReference>
<name>A0ABC9FA43_9POAL</name>
<dbReference type="Proteomes" id="UP001497457">
    <property type="component" value="Chromosome 5rd"/>
</dbReference>
<reference evidence="4 5" key="2">
    <citation type="submission" date="2024-10" db="EMBL/GenBank/DDBJ databases">
        <authorList>
            <person name="Ryan C."/>
        </authorList>
    </citation>
    <scope>NUCLEOTIDE SEQUENCE [LARGE SCALE GENOMIC DNA]</scope>
</reference>